<dbReference type="EMBL" id="HBFR01028177">
    <property type="protein sequence ID" value="CAD8893222.1"/>
    <property type="molecule type" value="Transcribed_RNA"/>
</dbReference>
<proteinExistence type="predicted"/>
<evidence type="ECO:0000313" key="2">
    <source>
        <dbReference type="EMBL" id="CAD8893222.1"/>
    </source>
</evidence>
<accession>A0A7S1BNR6</accession>
<protein>
    <submittedName>
        <fullName evidence="2">Uncharacterized protein</fullName>
    </submittedName>
</protein>
<organism evidence="2">
    <name type="scientific">Corethron hystrix</name>
    <dbReference type="NCBI Taxonomy" id="216773"/>
    <lineage>
        <taxon>Eukaryota</taxon>
        <taxon>Sar</taxon>
        <taxon>Stramenopiles</taxon>
        <taxon>Ochrophyta</taxon>
        <taxon>Bacillariophyta</taxon>
        <taxon>Coscinodiscophyceae</taxon>
        <taxon>Corethrophycidae</taxon>
        <taxon>Corethrales</taxon>
        <taxon>Corethraceae</taxon>
        <taxon>Corethron</taxon>
    </lineage>
</organism>
<feature type="region of interest" description="Disordered" evidence="1">
    <location>
        <begin position="73"/>
        <end position="127"/>
    </location>
</feature>
<feature type="compositionally biased region" description="Low complexity" evidence="1">
    <location>
        <begin position="86"/>
        <end position="95"/>
    </location>
</feature>
<feature type="compositionally biased region" description="Low complexity" evidence="1">
    <location>
        <begin position="115"/>
        <end position="127"/>
    </location>
</feature>
<gene>
    <name evidence="2" type="ORF">CHYS00102_LOCUS20431</name>
</gene>
<evidence type="ECO:0000256" key="1">
    <source>
        <dbReference type="SAM" id="MobiDB-lite"/>
    </source>
</evidence>
<sequence>MTRSRSSDDEISHILEHFQSKPEFLAVVPGIPGRTTKRNRRVIVRYKKCVPCLDISYLLFHHSGRILRFRFRVSTPPAGGPPPKRPGSASRSGTSPAPPRSSPKSSSTPHPPRASPASASRPGPVYT</sequence>
<name>A0A7S1BNR6_9STRA</name>
<dbReference type="AlphaFoldDB" id="A0A7S1BNR6"/>
<reference evidence="2" key="1">
    <citation type="submission" date="2021-01" db="EMBL/GenBank/DDBJ databases">
        <authorList>
            <person name="Corre E."/>
            <person name="Pelletier E."/>
            <person name="Niang G."/>
            <person name="Scheremetjew M."/>
            <person name="Finn R."/>
            <person name="Kale V."/>
            <person name="Holt S."/>
            <person name="Cochrane G."/>
            <person name="Meng A."/>
            <person name="Brown T."/>
            <person name="Cohen L."/>
        </authorList>
    </citation>
    <scope>NUCLEOTIDE SEQUENCE</scope>
    <source>
        <strain evidence="2">308</strain>
    </source>
</reference>